<feature type="site" description="Part of a proton relay during catalysis" evidence="12">
    <location>
        <position position="50"/>
    </location>
</feature>
<evidence type="ECO:0000256" key="9">
    <source>
        <dbReference type="ARBA" id="ARBA00023239"/>
    </source>
</evidence>
<comment type="caution">
    <text evidence="12">Was originally thought to be a dihydrodipicolinate synthase (DHDPS), catalyzing the condensation of (S)-aspartate-beta-semialdehyde [(S)-ASA] and pyruvate to dihydrodipicolinate (DHDP). However, it was shown in E.coli that the product of the enzymatic reaction is not dihydrodipicolinate but in fact (4S)-4-hydroxy-2,3,4,5-tetrahydro-(2S)-dipicolinic acid (HTPA), and that the consecutive dehydration reaction leading to DHDP is not spontaneous but catalyzed by DapB.</text>
</comment>
<gene>
    <name evidence="12 14" type="primary">dapA</name>
    <name evidence="14" type="ORF">ACE11A_13100</name>
</gene>
<evidence type="ECO:0000256" key="1">
    <source>
        <dbReference type="ARBA" id="ARBA00003294"/>
    </source>
</evidence>
<dbReference type="SUPFAM" id="SSF51569">
    <property type="entry name" value="Aldolase"/>
    <property type="match status" value="1"/>
</dbReference>
<evidence type="ECO:0000256" key="11">
    <source>
        <dbReference type="ARBA" id="ARBA00047836"/>
    </source>
</evidence>
<evidence type="ECO:0000313" key="15">
    <source>
        <dbReference type="Proteomes" id="UP001577267"/>
    </source>
</evidence>
<comment type="subcellular location">
    <subcellularLocation>
        <location evidence="12">Cytoplasm</location>
    </subcellularLocation>
</comment>
<keyword evidence="10 12" id="KW-0704">Schiff base</keyword>
<comment type="function">
    <text evidence="1 12">Catalyzes the condensation of (S)-aspartate-beta-semialdehyde [(S)-ASA] and pyruvate to 4-hydroxy-tetrahydrodipicolinate (HTPA).</text>
</comment>
<dbReference type="Pfam" id="PF00701">
    <property type="entry name" value="DHDPS"/>
    <property type="match status" value="1"/>
</dbReference>
<dbReference type="PANTHER" id="PTHR12128">
    <property type="entry name" value="DIHYDRODIPICOLINATE SYNTHASE"/>
    <property type="match status" value="1"/>
</dbReference>
<keyword evidence="8 12" id="KW-0457">Lysine biosynthesis</keyword>
<dbReference type="EMBL" id="JBHGBT010000010">
    <property type="protein sequence ID" value="MFB4195289.1"/>
    <property type="molecule type" value="Genomic_DNA"/>
</dbReference>
<feature type="active site" description="Schiff-base intermediate with substrate" evidence="12">
    <location>
        <position position="169"/>
    </location>
</feature>
<dbReference type="EC" id="4.3.3.7" evidence="4 12"/>
<keyword evidence="6 12" id="KW-0028">Amino-acid biosynthesis</keyword>
<dbReference type="Gene3D" id="3.20.20.70">
    <property type="entry name" value="Aldolase class I"/>
    <property type="match status" value="1"/>
</dbReference>
<dbReference type="InterPro" id="IPR013785">
    <property type="entry name" value="Aldolase_TIM"/>
</dbReference>
<keyword evidence="9 12" id="KW-0456">Lyase</keyword>
<dbReference type="SMART" id="SM01130">
    <property type="entry name" value="DHDPS"/>
    <property type="match status" value="1"/>
</dbReference>
<name>A0ABV4ZMU5_9ACTN</name>
<evidence type="ECO:0000313" key="14">
    <source>
        <dbReference type="EMBL" id="MFB4195289.1"/>
    </source>
</evidence>
<feature type="site" description="Part of a proton relay during catalysis" evidence="12">
    <location>
        <position position="113"/>
    </location>
</feature>
<evidence type="ECO:0000256" key="7">
    <source>
        <dbReference type="ARBA" id="ARBA00022915"/>
    </source>
</evidence>
<comment type="similarity">
    <text evidence="3 12 13">Belongs to the DapA family.</text>
</comment>
<organism evidence="14 15">
    <name type="scientific">Streptomyces carpaticus</name>
    <dbReference type="NCBI Taxonomy" id="285558"/>
    <lineage>
        <taxon>Bacteria</taxon>
        <taxon>Bacillati</taxon>
        <taxon>Actinomycetota</taxon>
        <taxon>Actinomycetes</taxon>
        <taxon>Kitasatosporales</taxon>
        <taxon>Streptomycetaceae</taxon>
        <taxon>Streptomyces</taxon>
    </lineage>
</organism>
<reference evidence="14 15" key="1">
    <citation type="submission" date="2024-09" db="EMBL/GenBank/DDBJ databases">
        <title>Draft genome sequence of multifaceted antimicrobials producing Streptomyces sp. strain FH1.</title>
        <authorList>
            <person name="Hassan F."/>
            <person name="Ali H."/>
            <person name="Hassan N."/>
            <person name="Nawaz A."/>
        </authorList>
    </citation>
    <scope>NUCLEOTIDE SEQUENCE [LARGE SCALE GENOMIC DNA]</scope>
    <source>
        <strain evidence="14 15">FH1</strain>
    </source>
</reference>
<comment type="pathway">
    <text evidence="2 12">Amino-acid biosynthesis; L-lysine biosynthesis via DAP pathway; (S)-tetrahydrodipicolinate from L-aspartate: step 3/4.</text>
</comment>
<comment type="subunit">
    <text evidence="12">Homotetramer; dimer of dimers.</text>
</comment>
<sequence>MRPEAPFGRRAAAMITPFTAGGALDTEGTARLAVHLVDRGGCDALVLNATTGESQTTTDAEKDAVVRAVVEAVGDRATVIAGVGTSDTRHTVALARAAQSAGAHALLVVTPYYSRPTQEAIVHHLATVADATELPVMLYDIPARTGAGTELTADSLRRLAEHPRIRAVKDCAYDLHKSALVMSGTDLAYYSGCDELNLPLFALGATGYVSTVANVAGRQVRAVLDAVDAGDLAAATRLHHHLLPLIDAVMMEVPGTVAVKALFEAAGLPGGPVRGPLLPAGAELTGRLVDGLKGALAPVS</sequence>
<dbReference type="NCBIfam" id="TIGR00674">
    <property type="entry name" value="dapA"/>
    <property type="match status" value="1"/>
</dbReference>
<dbReference type="PRINTS" id="PR00146">
    <property type="entry name" value="DHPICSNTHASE"/>
</dbReference>
<evidence type="ECO:0000256" key="10">
    <source>
        <dbReference type="ARBA" id="ARBA00023270"/>
    </source>
</evidence>
<keyword evidence="7 12" id="KW-0220">Diaminopimelate biosynthesis</keyword>
<feature type="active site" description="Proton donor/acceptor" evidence="12">
    <location>
        <position position="139"/>
    </location>
</feature>
<dbReference type="PANTHER" id="PTHR12128:SF66">
    <property type="entry name" value="4-HYDROXY-2-OXOGLUTARATE ALDOLASE, MITOCHONDRIAL"/>
    <property type="match status" value="1"/>
</dbReference>
<dbReference type="GO" id="GO:0008840">
    <property type="term" value="F:4-hydroxy-tetrahydrodipicolinate synthase activity"/>
    <property type="evidence" value="ECO:0007669"/>
    <property type="project" value="UniProtKB-EC"/>
</dbReference>
<comment type="catalytic activity">
    <reaction evidence="11 12">
        <text>L-aspartate 4-semialdehyde + pyruvate = (2S,4S)-4-hydroxy-2,3,4,5-tetrahydrodipicolinate + H2O + H(+)</text>
        <dbReference type="Rhea" id="RHEA:34171"/>
        <dbReference type="ChEBI" id="CHEBI:15361"/>
        <dbReference type="ChEBI" id="CHEBI:15377"/>
        <dbReference type="ChEBI" id="CHEBI:15378"/>
        <dbReference type="ChEBI" id="CHEBI:67139"/>
        <dbReference type="ChEBI" id="CHEBI:537519"/>
        <dbReference type="EC" id="4.3.3.7"/>
    </reaction>
</comment>
<dbReference type="InterPro" id="IPR002220">
    <property type="entry name" value="DapA-like"/>
</dbReference>
<dbReference type="HAMAP" id="MF_00418">
    <property type="entry name" value="DapA"/>
    <property type="match status" value="1"/>
</dbReference>
<dbReference type="InterPro" id="IPR005263">
    <property type="entry name" value="DapA"/>
</dbReference>
<evidence type="ECO:0000256" key="3">
    <source>
        <dbReference type="ARBA" id="ARBA00007592"/>
    </source>
</evidence>
<protein>
    <recommendedName>
        <fullName evidence="4 12">4-hydroxy-tetrahydrodipicolinate synthase</fullName>
        <shortName evidence="12">HTPA synthase</shortName>
        <ecNumber evidence="4 12">4.3.3.7</ecNumber>
    </recommendedName>
</protein>
<dbReference type="CDD" id="cd00950">
    <property type="entry name" value="DHDPS"/>
    <property type="match status" value="1"/>
</dbReference>
<evidence type="ECO:0000256" key="12">
    <source>
        <dbReference type="HAMAP-Rule" id="MF_00418"/>
    </source>
</evidence>
<evidence type="ECO:0000256" key="6">
    <source>
        <dbReference type="ARBA" id="ARBA00022605"/>
    </source>
</evidence>
<dbReference type="Proteomes" id="UP001577267">
    <property type="component" value="Unassembled WGS sequence"/>
</dbReference>
<evidence type="ECO:0000256" key="4">
    <source>
        <dbReference type="ARBA" id="ARBA00012086"/>
    </source>
</evidence>
<evidence type="ECO:0000256" key="13">
    <source>
        <dbReference type="PIRNR" id="PIRNR001365"/>
    </source>
</evidence>
<evidence type="ECO:0000256" key="2">
    <source>
        <dbReference type="ARBA" id="ARBA00005120"/>
    </source>
</evidence>
<dbReference type="PIRSF" id="PIRSF001365">
    <property type="entry name" value="DHDPS"/>
    <property type="match status" value="1"/>
</dbReference>
<dbReference type="RefSeq" id="WP_375063203.1">
    <property type="nucleotide sequence ID" value="NZ_JBHGBT010000010.1"/>
</dbReference>
<feature type="binding site" evidence="12">
    <location>
        <position position="51"/>
    </location>
    <ligand>
        <name>pyruvate</name>
        <dbReference type="ChEBI" id="CHEBI:15361"/>
    </ligand>
</feature>
<accession>A0ABV4ZMU5</accession>
<evidence type="ECO:0000256" key="8">
    <source>
        <dbReference type="ARBA" id="ARBA00023154"/>
    </source>
</evidence>
<evidence type="ECO:0000256" key="5">
    <source>
        <dbReference type="ARBA" id="ARBA00022490"/>
    </source>
</evidence>
<keyword evidence="15" id="KW-1185">Reference proteome</keyword>
<feature type="binding site" evidence="12">
    <location>
        <position position="209"/>
    </location>
    <ligand>
        <name>pyruvate</name>
        <dbReference type="ChEBI" id="CHEBI:15361"/>
    </ligand>
</feature>
<comment type="caution">
    <text evidence="14">The sequence shown here is derived from an EMBL/GenBank/DDBJ whole genome shotgun (WGS) entry which is preliminary data.</text>
</comment>
<keyword evidence="5 12" id="KW-0963">Cytoplasm</keyword>
<proteinExistence type="inferred from homology"/>